<dbReference type="InterPro" id="IPR018114">
    <property type="entry name" value="TRYPSIN_HIS"/>
</dbReference>
<evidence type="ECO:0000313" key="8">
    <source>
        <dbReference type="EMBL" id="KAF2024016.1"/>
    </source>
</evidence>
<evidence type="ECO:0000256" key="2">
    <source>
        <dbReference type="ARBA" id="ARBA00022801"/>
    </source>
</evidence>
<dbReference type="FunFam" id="2.40.10.10:FF:000077">
    <property type="entry name" value="Predicted protein"/>
    <property type="match status" value="1"/>
</dbReference>
<evidence type="ECO:0000256" key="3">
    <source>
        <dbReference type="ARBA" id="ARBA00022825"/>
    </source>
</evidence>
<gene>
    <name evidence="8" type="ORF">EK21DRAFT_104971</name>
</gene>
<dbReference type="AlphaFoldDB" id="A0A9P4LF39"/>
<dbReference type="PROSITE" id="PS00134">
    <property type="entry name" value="TRYPSIN_HIS"/>
    <property type="match status" value="1"/>
</dbReference>
<dbReference type="PROSITE" id="PS50240">
    <property type="entry name" value="TRYPSIN_DOM"/>
    <property type="match status" value="1"/>
</dbReference>
<dbReference type="InterPro" id="IPR001314">
    <property type="entry name" value="Peptidase_S1A"/>
</dbReference>
<dbReference type="Gene3D" id="2.40.10.10">
    <property type="entry name" value="Trypsin-like serine proteases"/>
    <property type="match status" value="2"/>
</dbReference>
<evidence type="ECO:0000256" key="5">
    <source>
        <dbReference type="RuleBase" id="RU363034"/>
    </source>
</evidence>
<keyword evidence="1 5" id="KW-0645">Protease</keyword>
<dbReference type="PANTHER" id="PTHR24252">
    <property type="entry name" value="ACROSIN-RELATED"/>
    <property type="match status" value="1"/>
</dbReference>
<evidence type="ECO:0000256" key="6">
    <source>
        <dbReference type="SAM" id="SignalP"/>
    </source>
</evidence>
<dbReference type="GO" id="GO:0006508">
    <property type="term" value="P:proteolysis"/>
    <property type="evidence" value="ECO:0007669"/>
    <property type="project" value="UniProtKB-KW"/>
</dbReference>
<reference evidence="8" key="1">
    <citation type="journal article" date="2020" name="Stud. Mycol.">
        <title>101 Dothideomycetes genomes: a test case for predicting lifestyles and emergence of pathogens.</title>
        <authorList>
            <person name="Haridas S."/>
            <person name="Albert R."/>
            <person name="Binder M."/>
            <person name="Bloem J."/>
            <person name="Labutti K."/>
            <person name="Salamov A."/>
            <person name="Andreopoulos B."/>
            <person name="Baker S."/>
            <person name="Barry K."/>
            <person name="Bills G."/>
            <person name="Bluhm B."/>
            <person name="Cannon C."/>
            <person name="Castanera R."/>
            <person name="Culley D."/>
            <person name="Daum C."/>
            <person name="Ezra D."/>
            <person name="Gonzalez J."/>
            <person name="Henrissat B."/>
            <person name="Kuo A."/>
            <person name="Liang C."/>
            <person name="Lipzen A."/>
            <person name="Lutzoni F."/>
            <person name="Magnuson J."/>
            <person name="Mondo S."/>
            <person name="Nolan M."/>
            <person name="Ohm R."/>
            <person name="Pangilinan J."/>
            <person name="Park H.-J."/>
            <person name="Ramirez L."/>
            <person name="Alfaro M."/>
            <person name="Sun H."/>
            <person name="Tritt A."/>
            <person name="Yoshinaga Y."/>
            <person name="Zwiers L.-H."/>
            <person name="Turgeon B."/>
            <person name="Goodwin S."/>
            <person name="Spatafora J."/>
            <person name="Crous P."/>
            <person name="Grigoriev I."/>
        </authorList>
    </citation>
    <scope>NUCLEOTIDE SEQUENCE</scope>
    <source>
        <strain evidence="8">CBS 110217</strain>
    </source>
</reference>
<comment type="caution">
    <text evidence="8">The sequence shown here is derived from an EMBL/GenBank/DDBJ whole genome shotgun (WGS) entry which is preliminary data.</text>
</comment>
<keyword evidence="3 5" id="KW-0720">Serine protease</keyword>
<protein>
    <submittedName>
        <fullName evidence="8">Trypsin</fullName>
    </submittedName>
</protein>
<dbReference type="SUPFAM" id="SSF50494">
    <property type="entry name" value="Trypsin-like serine proteases"/>
    <property type="match status" value="1"/>
</dbReference>
<dbReference type="Proteomes" id="UP000799777">
    <property type="component" value="Unassembled WGS sequence"/>
</dbReference>
<keyword evidence="6" id="KW-0732">Signal</keyword>
<dbReference type="InterPro" id="IPR033116">
    <property type="entry name" value="TRYPSIN_SER"/>
</dbReference>
<dbReference type="InterPro" id="IPR001254">
    <property type="entry name" value="Trypsin_dom"/>
</dbReference>
<evidence type="ECO:0000259" key="7">
    <source>
        <dbReference type="PROSITE" id="PS50240"/>
    </source>
</evidence>
<dbReference type="PRINTS" id="PR00722">
    <property type="entry name" value="CHYMOTRYPSIN"/>
</dbReference>
<dbReference type="EMBL" id="ML978313">
    <property type="protein sequence ID" value="KAF2024016.1"/>
    <property type="molecule type" value="Genomic_DNA"/>
</dbReference>
<dbReference type="PANTHER" id="PTHR24252:SF7">
    <property type="entry name" value="HYALIN"/>
    <property type="match status" value="1"/>
</dbReference>
<dbReference type="InterPro" id="IPR043504">
    <property type="entry name" value="Peptidase_S1_PA_chymotrypsin"/>
</dbReference>
<evidence type="ECO:0000313" key="9">
    <source>
        <dbReference type="Proteomes" id="UP000799777"/>
    </source>
</evidence>
<keyword evidence="2 5" id="KW-0378">Hydrolase</keyword>
<dbReference type="PROSITE" id="PS00135">
    <property type="entry name" value="TRYPSIN_SER"/>
    <property type="match status" value="1"/>
</dbReference>
<feature type="chain" id="PRO_5040301724" evidence="6">
    <location>
        <begin position="19"/>
        <end position="268"/>
    </location>
</feature>
<dbReference type="Pfam" id="PF00089">
    <property type="entry name" value="Trypsin"/>
    <property type="match status" value="1"/>
</dbReference>
<evidence type="ECO:0000256" key="1">
    <source>
        <dbReference type="ARBA" id="ARBA00022670"/>
    </source>
</evidence>
<dbReference type="CDD" id="cd00190">
    <property type="entry name" value="Tryp_SPc"/>
    <property type="match status" value="1"/>
</dbReference>
<evidence type="ECO:0000256" key="4">
    <source>
        <dbReference type="ARBA" id="ARBA00023157"/>
    </source>
</evidence>
<dbReference type="SMART" id="SM00020">
    <property type="entry name" value="Tryp_SPc"/>
    <property type="match status" value="1"/>
</dbReference>
<keyword evidence="9" id="KW-1185">Reference proteome</keyword>
<sequence length="268" mass="26847">MYIKDIALALALPVLALSAAIPQDDPPVFTENPSTDDADIVGGVAASAGDFPFIVSLQTSSGSHFCGGSLLNANTVLTAAHCTVDQTASSLRVRAGSLQRSSGGTLVSVSSLKVHPSYVSSSQDFDVAIWKLSTAVPTSTVSTYAQIAASGSDPVAGTTNTVAGWGTTTSGGSTLPAALRKVDVPVVSRTSCRSSYGTSAVTLNMYCAGLTAGGKDSCQGDSGGPIVDSSKTLLGVVSWGDGCALANAPGVYARVGSASLNSFITSNL</sequence>
<keyword evidence="4" id="KW-1015">Disulfide bond</keyword>
<organism evidence="8 9">
    <name type="scientific">Setomelanomma holmii</name>
    <dbReference type="NCBI Taxonomy" id="210430"/>
    <lineage>
        <taxon>Eukaryota</taxon>
        <taxon>Fungi</taxon>
        <taxon>Dikarya</taxon>
        <taxon>Ascomycota</taxon>
        <taxon>Pezizomycotina</taxon>
        <taxon>Dothideomycetes</taxon>
        <taxon>Pleosporomycetidae</taxon>
        <taxon>Pleosporales</taxon>
        <taxon>Pleosporineae</taxon>
        <taxon>Phaeosphaeriaceae</taxon>
        <taxon>Setomelanomma</taxon>
    </lineage>
</organism>
<accession>A0A9P4LF39</accession>
<name>A0A9P4LF39_9PLEO</name>
<dbReference type="OrthoDB" id="6380398at2759"/>
<dbReference type="InterPro" id="IPR009003">
    <property type="entry name" value="Peptidase_S1_PA"/>
</dbReference>
<feature type="domain" description="Peptidase S1" evidence="7">
    <location>
        <begin position="40"/>
        <end position="268"/>
    </location>
</feature>
<proteinExistence type="predicted"/>
<feature type="signal peptide" evidence="6">
    <location>
        <begin position="1"/>
        <end position="18"/>
    </location>
</feature>
<dbReference type="GO" id="GO:0004252">
    <property type="term" value="F:serine-type endopeptidase activity"/>
    <property type="evidence" value="ECO:0007669"/>
    <property type="project" value="InterPro"/>
</dbReference>